<dbReference type="Proteomes" id="UP000665944">
    <property type="component" value="Unassembled WGS sequence"/>
</dbReference>
<dbReference type="RefSeq" id="WP_209244474.1">
    <property type="nucleotide sequence ID" value="NZ_JAGHKT020000019.1"/>
</dbReference>
<sequence>MTRHPIVRVYSWLKSDKELERLLNSSKQPKLFNFEIPENYQKAEYTPLVRITEILLQNTIYRDGDSEYYRFLFAIETFGNDINTTYTVSEYVNDIIKQHDGRVISRDLSKDKELGLFNQMNEYEIILPVKE</sequence>
<name>A0A8X8GSE3_STAHO</name>
<gene>
    <name evidence="1" type="ORF">J7T32_010265</name>
</gene>
<accession>A0A8X8GSE3</accession>
<protein>
    <recommendedName>
        <fullName evidence="3">DUF3168 domain-containing protein</fullName>
    </recommendedName>
</protein>
<proteinExistence type="predicted"/>
<dbReference type="AlphaFoldDB" id="A0A8X8GSE3"/>
<reference evidence="1 2" key="1">
    <citation type="submission" date="2022-06" db="EMBL/GenBank/DDBJ databases">
        <title>Staphylococcus hominis ShoR14 genome sequence.</title>
        <authorList>
            <person name="Yeo C.C."/>
            <person name="Chew C.H."/>
            <person name="Che Hamzah A.M."/>
            <person name="Al-Trad E.I."/>
        </authorList>
    </citation>
    <scope>NUCLEOTIDE SEQUENCE [LARGE SCALE GENOMIC DNA]</scope>
    <source>
        <strain evidence="1 2">ShoR14</strain>
    </source>
</reference>
<evidence type="ECO:0008006" key="3">
    <source>
        <dbReference type="Google" id="ProtNLM"/>
    </source>
</evidence>
<evidence type="ECO:0000313" key="1">
    <source>
        <dbReference type="EMBL" id="MCM5673122.1"/>
    </source>
</evidence>
<dbReference type="EMBL" id="JAGHKT020000019">
    <property type="protein sequence ID" value="MCM5673122.1"/>
    <property type="molecule type" value="Genomic_DNA"/>
</dbReference>
<comment type="caution">
    <text evidence="1">The sequence shown here is derived from an EMBL/GenBank/DDBJ whole genome shotgun (WGS) entry which is preliminary data.</text>
</comment>
<evidence type="ECO:0000313" key="2">
    <source>
        <dbReference type="Proteomes" id="UP000665944"/>
    </source>
</evidence>
<organism evidence="1 2">
    <name type="scientific">Staphylococcus hominis</name>
    <dbReference type="NCBI Taxonomy" id="1290"/>
    <lineage>
        <taxon>Bacteria</taxon>
        <taxon>Bacillati</taxon>
        <taxon>Bacillota</taxon>
        <taxon>Bacilli</taxon>
        <taxon>Bacillales</taxon>
        <taxon>Staphylococcaceae</taxon>
        <taxon>Staphylococcus</taxon>
    </lineage>
</organism>
<keyword evidence="2" id="KW-1185">Reference proteome</keyword>